<feature type="transmembrane region" description="Helical" evidence="2">
    <location>
        <begin position="66"/>
        <end position="88"/>
    </location>
</feature>
<dbReference type="RefSeq" id="WP_133223225.1">
    <property type="nucleotide sequence ID" value="NZ_NRSG01000293.1"/>
</dbReference>
<name>A0ABS1D3J5_9PROT</name>
<feature type="region of interest" description="Disordered" evidence="1">
    <location>
        <begin position="1"/>
        <end position="34"/>
    </location>
</feature>
<protein>
    <submittedName>
        <fullName evidence="3">Uncharacterized protein</fullName>
    </submittedName>
</protein>
<comment type="caution">
    <text evidence="3">The sequence shown here is derived from an EMBL/GenBank/DDBJ whole genome shotgun (WGS) entry which is preliminary data.</text>
</comment>
<dbReference type="Proteomes" id="UP000697995">
    <property type="component" value="Unassembled WGS sequence"/>
</dbReference>
<feature type="transmembrane region" description="Helical" evidence="2">
    <location>
        <begin position="40"/>
        <end position="60"/>
    </location>
</feature>
<keyword evidence="2" id="KW-0812">Transmembrane</keyword>
<reference evidence="3 4" key="1">
    <citation type="journal article" date="2020" name="Microorganisms">
        <title>Osmotic Adaptation and Compatible Solute Biosynthesis of Phototrophic Bacteria as Revealed from Genome Analyses.</title>
        <authorList>
            <person name="Imhoff J.F."/>
            <person name="Rahn T."/>
            <person name="Kunzel S."/>
            <person name="Keller A."/>
            <person name="Neulinger S.C."/>
        </authorList>
    </citation>
    <scope>NUCLEOTIDE SEQUENCE [LARGE SCALE GENOMIC DNA]</scope>
    <source>
        <strain evidence="3 4">DSM 15382</strain>
    </source>
</reference>
<evidence type="ECO:0000256" key="1">
    <source>
        <dbReference type="SAM" id="MobiDB-lite"/>
    </source>
</evidence>
<keyword evidence="2" id="KW-1133">Transmembrane helix</keyword>
<proteinExistence type="predicted"/>
<organism evidence="3 4">
    <name type="scientific">Paracraurococcus ruber</name>
    <dbReference type="NCBI Taxonomy" id="77675"/>
    <lineage>
        <taxon>Bacteria</taxon>
        <taxon>Pseudomonadati</taxon>
        <taxon>Pseudomonadota</taxon>
        <taxon>Alphaproteobacteria</taxon>
        <taxon>Acetobacterales</taxon>
        <taxon>Roseomonadaceae</taxon>
        <taxon>Paracraurococcus</taxon>
    </lineage>
</organism>
<evidence type="ECO:0000313" key="4">
    <source>
        <dbReference type="Proteomes" id="UP000697995"/>
    </source>
</evidence>
<sequence length="111" mass="11871">MDTHRRPGAPFRDSPPILDMTPEGEFRDPSPRRAGPLDRILGQIGGAALVVALIAGGLLLAAVAVFLFSLLLPIAIGAGLVAFASIWWRLRRLRRAGGAPPGAVRFVVLRR</sequence>
<accession>A0ABS1D3J5</accession>
<keyword evidence="4" id="KW-1185">Reference proteome</keyword>
<keyword evidence="2" id="KW-0472">Membrane</keyword>
<evidence type="ECO:0000256" key="2">
    <source>
        <dbReference type="SAM" id="Phobius"/>
    </source>
</evidence>
<gene>
    <name evidence="3" type="ORF">CKO45_24520</name>
</gene>
<evidence type="ECO:0000313" key="3">
    <source>
        <dbReference type="EMBL" id="MBK1661379.1"/>
    </source>
</evidence>
<dbReference type="EMBL" id="NRSG01000293">
    <property type="protein sequence ID" value="MBK1661379.1"/>
    <property type="molecule type" value="Genomic_DNA"/>
</dbReference>